<evidence type="ECO:0000256" key="2">
    <source>
        <dbReference type="ARBA" id="ARBA00022475"/>
    </source>
</evidence>
<dbReference type="Proteomes" id="UP001312908">
    <property type="component" value="Unassembled WGS sequence"/>
</dbReference>
<dbReference type="Pfam" id="PF02470">
    <property type="entry name" value="MlaD"/>
    <property type="match status" value="2"/>
</dbReference>
<evidence type="ECO:0000256" key="5">
    <source>
        <dbReference type="ARBA" id="ARBA00022989"/>
    </source>
</evidence>
<evidence type="ECO:0000313" key="11">
    <source>
        <dbReference type="Proteomes" id="UP001312908"/>
    </source>
</evidence>
<keyword evidence="11" id="KW-1185">Reference proteome</keyword>
<dbReference type="InterPro" id="IPR051800">
    <property type="entry name" value="PqiA-PqiB_transport"/>
</dbReference>
<reference evidence="10 11" key="1">
    <citation type="submission" date="2023-10" db="EMBL/GenBank/DDBJ databases">
        <title>Sorlinia euscelidii gen. nov., sp. nov., an acetic acid bacteria isolated from the gut of Euscelidius variegatus emitter.</title>
        <authorList>
            <person name="Michoud G."/>
            <person name="Marasco R."/>
            <person name="Seferji K."/>
            <person name="Gonella E."/>
            <person name="Garuglieri E."/>
            <person name="Alma A."/>
            <person name="Mapelli F."/>
            <person name="Borin S."/>
            <person name="Daffonchio D."/>
            <person name="Crotti E."/>
        </authorList>
    </citation>
    <scope>NUCLEOTIDE SEQUENCE [LARGE SCALE GENOMIC DNA]</scope>
    <source>
        <strain evidence="10 11">EV16P</strain>
    </source>
</reference>
<sequence length="587" mass="63867">MSDRNVPAHHQANHSKGHDVHHDEDDGHHDDHSKRQGGEHHGQAGVRPTRFSIIWLLPILAVLIAGYLIFRSLSDRGPDITLTFDTAEGLTAGQTQVKNKAVSLGTVQKIELSEDMHRVVVHIRMKSSTEHILTEKTRFWVVRPRINGASVTGLETLLSGAYIAIDPGPPGGHPQKNFVGLESAPGVRSDQPGSTFVLFTPTLGSIGEGAPVFFRDKVVGEILGYTMPPGGEGPILLQAFIRSPYDHYLHRDSRFWNVSGVQVGLGAGGLKVQLTSFQALLSGGVAFGLPPGAHDAKGDFAPPNSVFKLYRSEQDAKNANSYHKLKVITYLDNSVKGLSKGADVTMFGINVGTVLDVALKVDPETAKAQVRVTLQLELERLLPGDRHAETNKNEVLSALIAHGMRASMTTVSFLTGESAIALTFVKKGQPETIDYEDDLPIVPSISGGFDGIMASASTIMDKIAAMPLTQLGDHANDLVTHADQRINSAEVKQSLVSLRDSLQHLSSLSRQMDRGVKPLMKRLPEMSRQLDLTLKNARQLMATYGGDADFKRDLQSMIIQLTQSARSIRFLTTYLNNHPSALITGRH</sequence>
<feature type="compositionally biased region" description="Basic and acidic residues" evidence="7">
    <location>
        <begin position="16"/>
        <end position="42"/>
    </location>
</feature>
<evidence type="ECO:0000256" key="6">
    <source>
        <dbReference type="ARBA" id="ARBA00023136"/>
    </source>
</evidence>
<accession>A0ABU7U380</accession>
<keyword evidence="5 8" id="KW-1133">Transmembrane helix</keyword>
<feature type="domain" description="Mce/MlaD" evidence="9">
    <location>
        <begin position="328"/>
        <end position="423"/>
    </location>
</feature>
<evidence type="ECO:0000256" key="4">
    <source>
        <dbReference type="ARBA" id="ARBA00022692"/>
    </source>
</evidence>
<evidence type="ECO:0000256" key="3">
    <source>
        <dbReference type="ARBA" id="ARBA00022519"/>
    </source>
</evidence>
<evidence type="ECO:0000256" key="7">
    <source>
        <dbReference type="SAM" id="MobiDB-lite"/>
    </source>
</evidence>
<keyword evidence="3" id="KW-0997">Cell inner membrane</keyword>
<comment type="subcellular location">
    <subcellularLocation>
        <location evidence="1">Cell inner membrane</location>
    </subcellularLocation>
</comment>
<protein>
    <submittedName>
        <fullName evidence="10">Paraquat-inducible protein B</fullName>
    </submittedName>
</protein>
<evidence type="ECO:0000256" key="1">
    <source>
        <dbReference type="ARBA" id="ARBA00004533"/>
    </source>
</evidence>
<dbReference type="EMBL" id="JAWJZY010000002">
    <property type="protein sequence ID" value="MEE8658304.1"/>
    <property type="molecule type" value="Genomic_DNA"/>
</dbReference>
<feature type="region of interest" description="Disordered" evidence="7">
    <location>
        <begin position="1"/>
        <end position="44"/>
    </location>
</feature>
<evidence type="ECO:0000313" key="10">
    <source>
        <dbReference type="EMBL" id="MEE8658304.1"/>
    </source>
</evidence>
<proteinExistence type="predicted"/>
<evidence type="ECO:0000259" key="9">
    <source>
        <dbReference type="Pfam" id="PF02470"/>
    </source>
</evidence>
<dbReference type="PANTHER" id="PTHR30462">
    <property type="entry name" value="INTERMEMBRANE TRANSPORT PROTEIN PQIB-RELATED"/>
    <property type="match status" value="1"/>
</dbReference>
<feature type="domain" description="Mce/MlaD" evidence="9">
    <location>
        <begin position="77"/>
        <end position="168"/>
    </location>
</feature>
<name>A0ABU7U380_9PROT</name>
<evidence type="ECO:0000256" key="8">
    <source>
        <dbReference type="SAM" id="Phobius"/>
    </source>
</evidence>
<dbReference type="PANTHER" id="PTHR30462:SF0">
    <property type="entry name" value="INTERMEMBRANE TRANSPORT PROTEIN YEBT"/>
    <property type="match status" value="1"/>
</dbReference>
<keyword evidence="6 8" id="KW-0472">Membrane</keyword>
<keyword evidence="2" id="KW-1003">Cell membrane</keyword>
<keyword evidence="4 8" id="KW-0812">Transmembrane</keyword>
<feature type="transmembrane region" description="Helical" evidence="8">
    <location>
        <begin position="51"/>
        <end position="70"/>
    </location>
</feature>
<comment type="caution">
    <text evidence="10">The sequence shown here is derived from an EMBL/GenBank/DDBJ whole genome shotgun (WGS) entry which is preliminary data.</text>
</comment>
<dbReference type="InterPro" id="IPR003399">
    <property type="entry name" value="Mce/MlaD"/>
</dbReference>
<gene>
    <name evidence="10" type="ORF">DOFOFD_04690</name>
</gene>
<organism evidence="10 11">
    <name type="scientific">Sorlinia euscelidii</name>
    <dbReference type="NCBI Taxonomy" id="3081148"/>
    <lineage>
        <taxon>Bacteria</taxon>
        <taxon>Pseudomonadati</taxon>
        <taxon>Pseudomonadota</taxon>
        <taxon>Alphaproteobacteria</taxon>
        <taxon>Acetobacterales</taxon>
        <taxon>Acetobacteraceae</taxon>
        <taxon>Sorlinia</taxon>
    </lineage>
</organism>